<proteinExistence type="inferred from homology"/>
<dbReference type="InterPro" id="IPR036259">
    <property type="entry name" value="MFS_trans_sf"/>
</dbReference>
<evidence type="ECO:0000313" key="9">
    <source>
        <dbReference type="EMBL" id="MED5019617.1"/>
    </source>
</evidence>
<feature type="transmembrane region" description="Helical" evidence="7">
    <location>
        <begin position="210"/>
        <end position="234"/>
    </location>
</feature>
<reference evidence="9 10" key="1">
    <citation type="submission" date="2023-03" db="EMBL/GenBank/DDBJ databases">
        <title>Bacillus Genome Sequencing.</title>
        <authorList>
            <person name="Dunlap C."/>
        </authorList>
    </citation>
    <scope>NUCLEOTIDE SEQUENCE [LARGE SCALE GENOMIC DNA]</scope>
    <source>
        <strain evidence="9 10">NRS-52</strain>
    </source>
</reference>
<feature type="transmembrane region" description="Helical" evidence="7">
    <location>
        <begin position="276"/>
        <end position="294"/>
    </location>
</feature>
<evidence type="ECO:0000256" key="5">
    <source>
        <dbReference type="ARBA" id="ARBA00022989"/>
    </source>
</evidence>
<dbReference type="Proteomes" id="UP001343257">
    <property type="component" value="Unassembled WGS sequence"/>
</dbReference>
<dbReference type="PANTHER" id="PTHR23514:SF3">
    <property type="entry name" value="BYPASS OF STOP CODON PROTEIN 6"/>
    <property type="match status" value="1"/>
</dbReference>
<sequence length="394" mass="43330">MRRLVWFGCFAYFMVGLATVVFGALMPELLREYGRSYSGGGQLVFGQFAGFFLGVLLAPLSSMRIGEQWTIRMGMLALVMAHAFLFSQPGWMVVLVLAVLNGFGFGMTQTAIGTFILERAGHAGAMMMSRLEVAFGLGALFMPLAAGFLIAQHHWNGAFGIVMLLACLNFMLWIRKLLSHSSELPEAMQHHPQIHHETSKAKHAKPFSKLAIFIVFVFLYVGIETSAINFLPSIFVQHLKQGTSEATVSVTVFWMAMVIGRVFTGYAAEKISYFRFLFISASGAILFLVGMTFVKGAALSFALVFMLGLCLSGIFAIWIVFANRLFPGNTKQITSILIASGGVGGAVLPLLVGWSLDQYQARSTIGLISAFALMLPVCLLLIRRFYRREISSQH</sequence>
<evidence type="ECO:0000256" key="4">
    <source>
        <dbReference type="ARBA" id="ARBA00022692"/>
    </source>
</evidence>
<evidence type="ECO:0000256" key="6">
    <source>
        <dbReference type="ARBA" id="ARBA00023136"/>
    </source>
</evidence>
<feature type="transmembrane region" description="Helical" evidence="7">
    <location>
        <begin position="246"/>
        <end position="264"/>
    </location>
</feature>
<feature type="transmembrane region" description="Helical" evidence="7">
    <location>
        <begin position="333"/>
        <end position="352"/>
    </location>
</feature>
<keyword evidence="5 7" id="KW-1133">Transmembrane helix</keyword>
<feature type="transmembrane region" description="Helical" evidence="7">
    <location>
        <begin position="39"/>
        <end position="57"/>
    </location>
</feature>
<keyword evidence="3" id="KW-0813">Transport</keyword>
<evidence type="ECO:0000256" key="2">
    <source>
        <dbReference type="ARBA" id="ARBA00008335"/>
    </source>
</evidence>
<dbReference type="PROSITE" id="PS50850">
    <property type="entry name" value="MFS"/>
    <property type="match status" value="1"/>
</dbReference>
<feature type="transmembrane region" description="Helical" evidence="7">
    <location>
        <begin position="157"/>
        <end position="174"/>
    </location>
</feature>
<evidence type="ECO:0000256" key="3">
    <source>
        <dbReference type="ARBA" id="ARBA00022448"/>
    </source>
</evidence>
<evidence type="ECO:0000256" key="7">
    <source>
        <dbReference type="SAM" id="Phobius"/>
    </source>
</evidence>
<organism evidence="9 10">
    <name type="scientific">Paenibacillus chibensis</name>
    <dbReference type="NCBI Taxonomy" id="59846"/>
    <lineage>
        <taxon>Bacteria</taxon>
        <taxon>Bacillati</taxon>
        <taxon>Bacillota</taxon>
        <taxon>Bacilli</taxon>
        <taxon>Bacillales</taxon>
        <taxon>Paenibacillaceae</taxon>
        <taxon>Paenibacillus</taxon>
    </lineage>
</organism>
<comment type="similarity">
    <text evidence="2">Belongs to the major facilitator superfamily.</text>
</comment>
<dbReference type="SUPFAM" id="SSF103473">
    <property type="entry name" value="MFS general substrate transporter"/>
    <property type="match status" value="1"/>
</dbReference>
<dbReference type="InterPro" id="IPR020846">
    <property type="entry name" value="MFS_dom"/>
</dbReference>
<evidence type="ECO:0000313" key="10">
    <source>
        <dbReference type="Proteomes" id="UP001343257"/>
    </source>
</evidence>
<feature type="transmembrane region" description="Helical" evidence="7">
    <location>
        <begin position="69"/>
        <end position="86"/>
    </location>
</feature>
<feature type="transmembrane region" description="Helical" evidence="7">
    <location>
        <begin position="364"/>
        <end position="382"/>
    </location>
</feature>
<keyword evidence="4 7" id="KW-0812">Transmembrane</keyword>
<feature type="domain" description="Major facilitator superfamily (MFS) profile" evidence="8">
    <location>
        <begin position="4"/>
        <end position="387"/>
    </location>
</feature>
<feature type="transmembrane region" description="Helical" evidence="7">
    <location>
        <begin position="92"/>
        <end position="117"/>
    </location>
</feature>
<dbReference type="InterPro" id="IPR011701">
    <property type="entry name" value="MFS"/>
</dbReference>
<comment type="subcellular location">
    <subcellularLocation>
        <location evidence="1">Cell membrane</location>
        <topology evidence="1">Multi-pass membrane protein</topology>
    </subcellularLocation>
</comment>
<keyword evidence="6 7" id="KW-0472">Membrane</keyword>
<evidence type="ECO:0000259" key="8">
    <source>
        <dbReference type="PROSITE" id="PS50850"/>
    </source>
</evidence>
<accession>A0ABU6PZ82</accession>
<keyword evidence="10" id="KW-1185">Reference proteome</keyword>
<dbReference type="Pfam" id="PF07690">
    <property type="entry name" value="MFS_1"/>
    <property type="match status" value="1"/>
</dbReference>
<evidence type="ECO:0000256" key="1">
    <source>
        <dbReference type="ARBA" id="ARBA00004651"/>
    </source>
</evidence>
<dbReference type="InterPro" id="IPR051788">
    <property type="entry name" value="MFS_Transporter"/>
</dbReference>
<dbReference type="RefSeq" id="WP_328280724.1">
    <property type="nucleotide sequence ID" value="NZ_JARTLD010000052.1"/>
</dbReference>
<dbReference type="PANTHER" id="PTHR23514">
    <property type="entry name" value="BYPASS OF STOP CODON PROTEIN 6"/>
    <property type="match status" value="1"/>
</dbReference>
<dbReference type="EMBL" id="JARTLD010000052">
    <property type="protein sequence ID" value="MED5019617.1"/>
    <property type="molecule type" value="Genomic_DNA"/>
</dbReference>
<comment type="caution">
    <text evidence="9">The sequence shown here is derived from an EMBL/GenBank/DDBJ whole genome shotgun (WGS) entry which is preliminary data.</text>
</comment>
<protein>
    <submittedName>
        <fullName evidence="9">MFS transporter</fullName>
    </submittedName>
</protein>
<gene>
    <name evidence="9" type="ORF">P9847_20180</name>
</gene>
<dbReference type="Gene3D" id="1.20.1250.20">
    <property type="entry name" value="MFS general substrate transporter like domains"/>
    <property type="match status" value="2"/>
</dbReference>
<feature type="transmembrane region" description="Helical" evidence="7">
    <location>
        <begin position="129"/>
        <end position="151"/>
    </location>
</feature>
<name>A0ABU6PZ82_9BACL</name>
<feature type="transmembrane region" description="Helical" evidence="7">
    <location>
        <begin position="300"/>
        <end position="321"/>
    </location>
</feature>